<dbReference type="OrthoDB" id="1894652at2759"/>
<dbReference type="HOGENOM" id="CLU_117308_0_0_1"/>
<dbReference type="GeneID" id="14498045"/>
<keyword evidence="2" id="KW-1185">Reference proteome</keyword>
<protein>
    <submittedName>
        <fullName evidence="1">Uncharacterized protein</fullName>
    </submittedName>
</protein>
<dbReference type="EMBL" id="HE806324">
    <property type="protein sequence ID" value="CCH62868.1"/>
    <property type="molecule type" value="Genomic_DNA"/>
</dbReference>
<gene>
    <name evidence="1" type="primary">TBLA0I02100</name>
    <name evidence="1" type="ORF">TBLA_0I02100</name>
</gene>
<organism evidence="1 2">
    <name type="scientific">Henningerozyma blattae (strain ATCC 34711 / CBS 6284 / DSM 70876 / NBRC 10599 / NRRL Y-10934 / UCD 77-7)</name>
    <name type="common">Yeast</name>
    <name type="synonym">Tetrapisispora blattae</name>
    <dbReference type="NCBI Taxonomy" id="1071380"/>
    <lineage>
        <taxon>Eukaryota</taxon>
        <taxon>Fungi</taxon>
        <taxon>Dikarya</taxon>
        <taxon>Ascomycota</taxon>
        <taxon>Saccharomycotina</taxon>
        <taxon>Saccharomycetes</taxon>
        <taxon>Saccharomycetales</taxon>
        <taxon>Saccharomycetaceae</taxon>
        <taxon>Henningerozyma</taxon>
    </lineage>
</organism>
<accession>I2H916</accession>
<sequence>MQIKTLLYTAAVASKLALGAELELFINDLDNVDVNAKLPLIKFEVDLKDNLLKTVEENLELNLQNFENPVCISAIINGNSDYHKNIPCFSYMKLMKDVPYQLNIEMYDADKDIINSLSFSKEEKIEYQENASTKETNEEPTEEATAGNLNIQAKIVYPRAGPQAPAIPLKKVTKTYKDKREAAANKASVQFGTTDAETAETDEDEEAPKSWFEQNWRTMVFGILAYNFYSALTRGNKRKEAEKKRD</sequence>
<proteinExistence type="predicted"/>
<dbReference type="Proteomes" id="UP000002866">
    <property type="component" value="Chromosome 9"/>
</dbReference>
<dbReference type="AlphaFoldDB" id="I2H916"/>
<dbReference type="STRING" id="1071380.I2H916"/>
<reference evidence="1 2" key="1">
    <citation type="journal article" date="2011" name="Proc. Natl. Acad. Sci. U.S.A.">
        <title>Evolutionary erosion of yeast sex chromosomes by mating-type switching accidents.</title>
        <authorList>
            <person name="Gordon J.L."/>
            <person name="Armisen D."/>
            <person name="Proux-Wera E."/>
            <person name="Oheigeartaigh S.S."/>
            <person name="Byrne K.P."/>
            <person name="Wolfe K.H."/>
        </authorList>
    </citation>
    <scope>NUCLEOTIDE SEQUENCE [LARGE SCALE GENOMIC DNA]</scope>
    <source>
        <strain evidence="2">ATCC 34711 / CBS 6284 / DSM 70876 / NBRC 10599 / NRRL Y-10934 / UCD 77-7</strain>
    </source>
</reference>
<name>I2H916_HENB6</name>
<dbReference type="KEGG" id="tbl:TBLA_0I02100"/>
<dbReference type="RefSeq" id="XP_004182387.1">
    <property type="nucleotide sequence ID" value="XM_004182339.1"/>
</dbReference>
<evidence type="ECO:0000313" key="2">
    <source>
        <dbReference type="Proteomes" id="UP000002866"/>
    </source>
</evidence>
<dbReference type="FunCoup" id="I2H916">
    <property type="interactions" value="42"/>
</dbReference>
<dbReference type="InParanoid" id="I2H916"/>
<dbReference type="Pfam" id="PF21203">
    <property type="entry name" value="ECM10"/>
    <property type="match status" value="1"/>
</dbReference>
<evidence type="ECO:0000313" key="1">
    <source>
        <dbReference type="EMBL" id="CCH62868.1"/>
    </source>
</evidence>